<feature type="coiled-coil region" evidence="1">
    <location>
        <begin position="77"/>
        <end position="104"/>
    </location>
</feature>
<accession>A0A5C4RG71</accession>
<organism evidence="2 3">
    <name type="scientific">Photorhabdus luminescens subsp. sonorensis</name>
    <dbReference type="NCBI Taxonomy" id="1173677"/>
    <lineage>
        <taxon>Bacteria</taxon>
        <taxon>Pseudomonadati</taxon>
        <taxon>Pseudomonadota</taxon>
        <taxon>Gammaproteobacteria</taxon>
        <taxon>Enterobacterales</taxon>
        <taxon>Morganellaceae</taxon>
        <taxon>Photorhabdus</taxon>
    </lineage>
</organism>
<reference evidence="2 3" key="1">
    <citation type="submission" date="2019-01" db="EMBL/GenBank/DDBJ databases">
        <title>Draft genome assembly of Photorhabdus luminescens subsp. sonorensis Caborca.</title>
        <authorList>
            <person name="Duong D.A."/>
            <person name="Espinosa-Artiles P."/>
            <person name="Orozco R.A."/>
            <person name="Molnar I."/>
            <person name="Stock P."/>
        </authorList>
    </citation>
    <scope>NUCLEOTIDE SEQUENCE [LARGE SCALE GENOMIC DNA]</scope>
    <source>
        <strain evidence="2 3">Caborca</strain>
    </source>
</reference>
<dbReference type="RefSeq" id="WP_139656087.1">
    <property type="nucleotide sequence ID" value="NZ_CAWOQH010000146.1"/>
</dbReference>
<evidence type="ECO:0000256" key="1">
    <source>
        <dbReference type="SAM" id="Coils"/>
    </source>
</evidence>
<keyword evidence="1" id="KW-0175">Coiled coil</keyword>
<gene>
    <name evidence="2" type="ORF">EP164_13635</name>
</gene>
<dbReference type="EMBL" id="SBIJ01000023">
    <property type="protein sequence ID" value="TNH42996.1"/>
    <property type="molecule type" value="Genomic_DNA"/>
</dbReference>
<dbReference type="AlphaFoldDB" id="A0A5C4RG71"/>
<comment type="caution">
    <text evidence="2">The sequence shown here is derived from an EMBL/GenBank/DDBJ whole genome shotgun (WGS) entry which is preliminary data.</text>
</comment>
<evidence type="ECO:0000313" key="3">
    <source>
        <dbReference type="Proteomes" id="UP000307592"/>
    </source>
</evidence>
<protein>
    <submittedName>
        <fullName evidence="2">Uncharacterized protein</fullName>
    </submittedName>
</protein>
<sequence>MAKHLSKKDIAAIVNLIRGWEESKLTWSAICSEAQPLIGKLPTRQSLNAHYAITTAYQTKKDTLKGKAPKKPRPASLNAAASRIANLEAELAELKEQNRKYKQMFVVWQYNAYKHGMKESQLNMAMPKIDRERSDREKR</sequence>
<dbReference type="Proteomes" id="UP000307592">
    <property type="component" value="Unassembled WGS sequence"/>
</dbReference>
<proteinExistence type="predicted"/>
<name>A0A5C4RG71_PHOLU</name>
<evidence type="ECO:0000313" key="2">
    <source>
        <dbReference type="EMBL" id="TNH42996.1"/>
    </source>
</evidence>